<dbReference type="PANTHER" id="PTHR42923">
    <property type="entry name" value="PROTOPORPHYRINOGEN OXIDASE"/>
    <property type="match status" value="1"/>
</dbReference>
<organism evidence="2 3">
    <name type="scientific">Kitasatospora terrestris</name>
    <dbReference type="NCBI Taxonomy" id="258051"/>
    <lineage>
        <taxon>Bacteria</taxon>
        <taxon>Bacillati</taxon>
        <taxon>Actinomycetota</taxon>
        <taxon>Actinomycetes</taxon>
        <taxon>Kitasatosporales</taxon>
        <taxon>Streptomycetaceae</taxon>
        <taxon>Kitasatospora</taxon>
    </lineage>
</organism>
<dbReference type="InterPro" id="IPR050464">
    <property type="entry name" value="Zeta_carotene_desat/Oxidored"/>
</dbReference>
<dbReference type="Proteomes" id="UP001501752">
    <property type="component" value="Unassembled WGS sequence"/>
</dbReference>
<accession>A0ABP9E9V6</accession>
<dbReference type="SUPFAM" id="SSF51905">
    <property type="entry name" value="FAD/NAD(P)-binding domain"/>
    <property type="match status" value="1"/>
</dbReference>
<dbReference type="Gene3D" id="1.10.3110.10">
    <property type="entry name" value="protoporphyrinogen ix oxidase, domain 3"/>
    <property type="match status" value="1"/>
</dbReference>
<dbReference type="Pfam" id="PF01593">
    <property type="entry name" value="Amino_oxidase"/>
    <property type="match status" value="1"/>
</dbReference>
<evidence type="ECO:0000313" key="3">
    <source>
        <dbReference type="Proteomes" id="UP001501752"/>
    </source>
</evidence>
<dbReference type="RefSeq" id="WP_345699699.1">
    <property type="nucleotide sequence ID" value="NZ_BAABIS010000001.1"/>
</dbReference>
<reference evidence="3" key="1">
    <citation type="journal article" date="2019" name="Int. J. Syst. Evol. Microbiol.">
        <title>The Global Catalogue of Microorganisms (GCM) 10K type strain sequencing project: providing services to taxonomists for standard genome sequencing and annotation.</title>
        <authorList>
            <consortium name="The Broad Institute Genomics Platform"/>
            <consortium name="The Broad Institute Genome Sequencing Center for Infectious Disease"/>
            <person name="Wu L."/>
            <person name="Ma J."/>
        </authorList>
    </citation>
    <scope>NUCLEOTIDE SEQUENCE [LARGE SCALE GENOMIC DNA]</scope>
    <source>
        <strain evidence="3">JCM 13006</strain>
    </source>
</reference>
<comment type="caution">
    <text evidence="2">The sequence shown here is derived from an EMBL/GenBank/DDBJ whole genome shotgun (WGS) entry which is preliminary data.</text>
</comment>
<dbReference type="PRINTS" id="PR00419">
    <property type="entry name" value="ADXRDTASE"/>
</dbReference>
<sequence length="442" mass="47086">MTGANELDVAVVGAGIAGLSAAHHLRAAGREVTLLEASERVGGRMATTRHDGYLVDEGADTLAGRGQEATWELIRAAGIPADRLLAVEAGLALWRHGRAHPYLAHPKGLTTGAGLSLRGRAQWLRLAARLAARARSFDADRPEATPLGDLTISQYAGRGELLDGLLQPVAAHRFGWRPDRSAAAPLVTDLLPVGGGARRTAYRDGMDALPRALAARHEVNLKAEVREVVPLHGGGAALRLADGLLLRARQVVLAVPAPLALRVLEDRVPDEERPYLEAGGYTPMLKVSCLLDRPLPSPTRSPSYALAVPATESRVCSGLVLDHLRAAGRAPAGRGLVGILLSPWICPELLDAPDARIAELACAEAERFLPGLREATLTTLVHRFRHGLPECTPAALRLRAAFLRRPVRTVEYAGDWVMLRPTGEGAIRSGKLAARRLLEAAG</sequence>
<dbReference type="SUPFAM" id="SSF54373">
    <property type="entry name" value="FAD-linked reductases, C-terminal domain"/>
    <property type="match status" value="1"/>
</dbReference>
<protein>
    <submittedName>
        <fullName evidence="2">NAD(P)/FAD-dependent oxidoreductase</fullName>
    </submittedName>
</protein>
<feature type="domain" description="Amine oxidase" evidence="1">
    <location>
        <begin position="16"/>
        <end position="438"/>
    </location>
</feature>
<dbReference type="InterPro" id="IPR002937">
    <property type="entry name" value="Amino_oxidase"/>
</dbReference>
<gene>
    <name evidence="2" type="ORF">GCM10023235_56610</name>
</gene>
<keyword evidence="3" id="KW-1185">Reference proteome</keyword>
<dbReference type="InterPro" id="IPR036188">
    <property type="entry name" value="FAD/NAD-bd_sf"/>
</dbReference>
<name>A0ABP9E9V6_9ACTN</name>
<evidence type="ECO:0000259" key="1">
    <source>
        <dbReference type="Pfam" id="PF01593"/>
    </source>
</evidence>
<evidence type="ECO:0000313" key="2">
    <source>
        <dbReference type="EMBL" id="GAA4870524.1"/>
    </source>
</evidence>
<dbReference type="EMBL" id="BAABIS010000001">
    <property type="protein sequence ID" value="GAA4870524.1"/>
    <property type="molecule type" value="Genomic_DNA"/>
</dbReference>
<dbReference type="Gene3D" id="3.50.50.60">
    <property type="entry name" value="FAD/NAD(P)-binding domain"/>
    <property type="match status" value="1"/>
</dbReference>
<dbReference type="Gene3D" id="3.90.660.20">
    <property type="entry name" value="Protoporphyrinogen oxidase, mitochondrial, domain 2"/>
    <property type="match status" value="1"/>
</dbReference>
<proteinExistence type="predicted"/>